<dbReference type="PANTHER" id="PTHR33156">
    <property type="entry name" value="OS02G0230000 PROTEIN"/>
    <property type="match status" value="1"/>
</dbReference>
<dbReference type="GO" id="GO:0005739">
    <property type="term" value="C:mitochondrion"/>
    <property type="evidence" value="ECO:0007669"/>
    <property type="project" value="TreeGrafter"/>
</dbReference>
<proteinExistence type="evidence at transcript level"/>
<evidence type="ECO:0000313" key="1">
    <source>
        <dbReference type="EMBL" id="AFK36944.1"/>
    </source>
</evidence>
<reference evidence="1" key="1">
    <citation type="submission" date="2012-05" db="EMBL/GenBank/DDBJ databases">
        <authorList>
            <person name="Krishnakumar V."/>
            <person name="Cheung F."/>
            <person name="Xiao Y."/>
            <person name="Chan A."/>
            <person name="Moskal W.A."/>
            <person name="Town C.D."/>
        </authorList>
    </citation>
    <scope>NUCLEOTIDE SEQUENCE</scope>
</reference>
<sequence>MRSKVYQLGSVQSLLPLYSAVASARMVSYLSIDSTCQALSQGTLCCYFHGP</sequence>
<dbReference type="EMBL" id="BT137149">
    <property type="protein sequence ID" value="AFK36944.1"/>
    <property type="molecule type" value="mRNA"/>
</dbReference>
<accession>I3S9K2</accession>
<organism evidence="1">
    <name type="scientific">Lotus japonicus</name>
    <name type="common">Lotus corniculatus var. japonicus</name>
    <dbReference type="NCBI Taxonomy" id="34305"/>
    <lineage>
        <taxon>Eukaryota</taxon>
        <taxon>Viridiplantae</taxon>
        <taxon>Streptophyta</taxon>
        <taxon>Embryophyta</taxon>
        <taxon>Tracheophyta</taxon>
        <taxon>Spermatophyta</taxon>
        <taxon>Magnoliopsida</taxon>
        <taxon>eudicotyledons</taxon>
        <taxon>Gunneridae</taxon>
        <taxon>Pentapetalae</taxon>
        <taxon>rosids</taxon>
        <taxon>fabids</taxon>
        <taxon>Fabales</taxon>
        <taxon>Fabaceae</taxon>
        <taxon>Papilionoideae</taxon>
        <taxon>50 kb inversion clade</taxon>
        <taxon>NPAAA clade</taxon>
        <taxon>Hologalegina</taxon>
        <taxon>robinioid clade</taxon>
        <taxon>Loteae</taxon>
        <taxon>Lotus</taxon>
    </lineage>
</organism>
<dbReference type="AlphaFoldDB" id="I3S9K2"/>
<dbReference type="InterPro" id="IPR043459">
    <property type="entry name" value="NFD6/NOXY2-like"/>
</dbReference>
<dbReference type="PANTHER" id="PTHR33156:SF9">
    <property type="entry name" value="PROTEIN NUCLEAR FUSION DEFECTIVE 6, CHLOROPLASTIC_MITOCHONDRIAL"/>
    <property type="match status" value="1"/>
</dbReference>
<protein>
    <submittedName>
        <fullName evidence="1">Uncharacterized protein</fullName>
    </submittedName>
</protein>
<name>I3S9K2_LOTJA</name>